<dbReference type="SMART" id="SM00382">
    <property type="entry name" value="AAA"/>
    <property type="match status" value="1"/>
</dbReference>
<evidence type="ECO:0000256" key="4">
    <source>
        <dbReference type="ARBA" id="ARBA00022670"/>
    </source>
</evidence>
<dbReference type="GO" id="GO:0005524">
    <property type="term" value="F:ATP binding"/>
    <property type="evidence" value="ECO:0007669"/>
    <property type="project" value="UniProtKB-UniRule"/>
</dbReference>
<keyword evidence="6 15" id="KW-0479">Metal-binding</keyword>
<protein>
    <recommendedName>
        <fullName evidence="15">ATP-dependent zinc metalloprotease FtsH</fullName>
        <ecNumber evidence="15">3.4.24.-</ecNumber>
    </recommendedName>
</protein>
<keyword evidence="10 15" id="KW-0067">ATP-binding</keyword>
<dbReference type="EC" id="3.4.24.-" evidence="15"/>
<evidence type="ECO:0000256" key="9">
    <source>
        <dbReference type="ARBA" id="ARBA00022833"/>
    </source>
</evidence>
<evidence type="ECO:0000256" key="10">
    <source>
        <dbReference type="ARBA" id="ARBA00022840"/>
    </source>
</evidence>
<keyword evidence="11 15" id="KW-1133">Transmembrane helix</keyword>
<dbReference type="HAMAP" id="MF_01458">
    <property type="entry name" value="FtsH"/>
    <property type="match status" value="1"/>
</dbReference>
<dbReference type="SUPFAM" id="SSF52540">
    <property type="entry name" value="P-loop containing nucleoside triphosphate hydrolases"/>
    <property type="match status" value="1"/>
</dbReference>
<keyword evidence="13 15" id="KW-0472">Membrane</keyword>
<feature type="compositionally biased region" description="Gly residues" evidence="17">
    <location>
        <begin position="671"/>
        <end position="682"/>
    </location>
</feature>
<dbReference type="Pfam" id="PF17862">
    <property type="entry name" value="AAA_lid_3"/>
    <property type="match status" value="1"/>
</dbReference>
<evidence type="ECO:0000256" key="15">
    <source>
        <dbReference type="HAMAP-Rule" id="MF_01458"/>
    </source>
</evidence>
<evidence type="ECO:0000256" key="1">
    <source>
        <dbReference type="ARBA" id="ARBA00004370"/>
    </source>
</evidence>
<feature type="active site" evidence="15">
    <location>
        <position position="426"/>
    </location>
</feature>
<comment type="cofactor">
    <cofactor evidence="15">
        <name>Zn(2+)</name>
        <dbReference type="ChEBI" id="CHEBI:29105"/>
    </cofactor>
    <text evidence="15">Binds 1 zinc ion per subunit.</text>
</comment>
<evidence type="ECO:0000256" key="16">
    <source>
        <dbReference type="RuleBase" id="RU003651"/>
    </source>
</evidence>
<comment type="function">
    <text evidence="15">Acts as a processive, ATP-dependent zinc metallopeptidase for both cytoplasmic and membrane proteins. Plays a role in the quality control of integral membrane proteins.</text>
</comment>
<dbReference type="FunFam" id="1.10.8.60:FF:000001">
    <property type="entry name" value="ATP-dependent zinc metalloprotease FtsH"/>
    <property type="match status" value="1"/>
</dbReference>
<dbReference type="GO" id="GO:0016887">
    <property type="term" value="F:ATP hydrolysis activity"/>
    <property type="evidence" value="ECO:0007669"/>
    <property type="project" value="UniProtKB-UniRule"/>
</dbReference>
<comment type="subunit">
    <text evidence="15">Homohexamer.</text>
</comment>
<dbReference type="Pfam" id="PF01434">
    <property type="entry name" value="Peptidase_M41"/>
    <property type="match status" value="1"/>
</dbReference>
<dbReference type="PANTHER" id="PTHR23076">
    <property type="entry name" value="METALLOPROTEASE M41 FTSH"/>
    <property type="match status" value="1"/>
</dbReference>
<evidence type="ECO:0000256" key="14">
    <source>
        <dbReference type="ARBA" id="ARBA00061570"/>
    </source>
</evidence>
<keyword evidence="9 15" id="KW-0862">Zinc</keyword>
<keyword evidence="7 15" id="KW-0547">Nucleotide-binding</keyword>
<dbReference type="Gene3D" id="3.40.50.300">
    <property type="entry name" value="P-loop containing nucleotide triphosphate hydrolases"/>
    <property type="match status" value="1"/>
</dbReference>
<reference evidence="19 20" key="1">
    <citation type="submission" date="2016-01" db="EMBL/GenBank/DDBJ databases">
        <authorList>
            <consortium name="TB Trials Study Group"/>
            <person name="Sutton G."/>
            <person name="Brinkac L."/>
            <person name="Sanka R."/>
            <person name="Adams M."/>
            <person name="Lau E.L."/>
            <person name="Macaden R."/>
            <person name="Grewal H.M.S."/>
        </authorList>
    </citation>
    <scope>NUCLEOTIDE SEQUENCE [LARGE SCALE GENOMIC DNA]</scope>
    <source>
        <strain evidence="19 20">IS-1744</strain>
    </source>
</reference>
<evidence type="ECO:0000256" key="13">
    <source>
        <dbReference type="ARBA" id="ARBA00023136"/>
    </source>
</evidence>
<feature type="transmembrane region" description="Helical" evidence="15">
    <location>
        <begin position="111"/>
        <end position="132"/>
    </location>
</feature>
<dbReference type="FunFam" id="1.20.58.760:FF:000002">
    <property type="entry name" value="ATP-dependent zinc metalloprotease FtsH"/>
    <property type="match status" value="1"/>
</dbReference>
<dbReference type="InterPro" id="IPR011546">
    <property type="entry name" value="Pept_M41_FtsH_extracell"/>
</dbReference>
<dbReference type="InterPro" id="IPR003960">
    <property type="entry name" value="ATPase_AAA_CS"/>
</dbReference>
<evidence type="ECO:0000256" key="2">
    <source>
        <dbReference type="ARBA" id="ARBA00010044"/>
    </source>
</evidence>
<keyword evidence="5 15" id="KW-0812">Transmembrane</keyword>
<comment type="similarity">
    <text evidence="16">Belongs to the AAA ATPase family.</text>
</comment>
<dbReference type="InterPro" id="IPR037219">
    <property type="entry name" value="Peptidase_M41-like"/>
</dbReference>
<comment type="subcellular location">
    <subcellularLocation>
        <location evidence="15">Cell membrane</location>
        <topology evidence="15">Multi-pass membrane protein</topology>
        <orientation evidence="15">Cytoplasmic side</orientation>
    </subcellularLocation>
    <subcellularLocation>
        <location evidence="1">Membrane</location>
    </subcellularLocation>
</comment>
<dbReference type="GO" id="GO:0008270">
    <property type="term" value="F:zinc ion binding"/>
    <property type="evidence" value="ECO:0007669"/>
    <property type="project" value="UniProtKB-UniRule"/>
</dbReference>
<dbReference type="SUPFAM" id="SSF140990">
    <property type="entry name" value="FtsH protease domain-like"/>
    <property type="match status" value="1"/>
</dbReference>
<keyword evidence="19" id="KW-0131">Cell cycle</keyword>
<keyword evidence="12 15" id="KW-0482">Metalloprotease</keyword>
<evidence type="ECO:0000256" key="3">
    <source>
        <dbReference type="ARBA" id="ARBA00022475"/>
    </source>
</evidence>
<feature type="transmembrane region" description="Helical" evidence="15">
    <location>
        <begin position="7"/>
        <end position="26"/>
    </location>
</feature>
<dbReference type="InterPro" id="IPR027417">
    <property type="entry name" value="P-loop_NTPase"/>
</dbReference>
<dbReference type="GO" id="GO:0004176">
    <property type="term" value="F:ATP-dependent peptidase activity"/>
    <property type="evidence" value="ECO:0007669"/>
    <property type="project" value="InterPro"/>
</dbReference>
<organism evidence="19 20">
    <name type="scientific">Mycobacterium lehmannii</name>
    <dbReference type="NCBI Taxonomy" id="2048550"/>
    <lineage>
        <taxon>Bacteria</taxon>
        <taxon>Bacillati</taxon>
        <taxon>Actinomycetota</taxon>
        <taxon>Actinomycetes</taxon>
        <taxon>Mycobacteriales</taxon>
        <taxon>Mycobacteriaceae</taxon>
        <taxon>Mycobacterium</taxon>
    </lineage>
</organism>
<comment type="similarity">
    <text evidence="14 15">In the central section; belongs to the AAA ATPase family.</text>
</comment>
<feature type="binding site" evidence="15">
    <location>
        <begin position="203"/>
        <end position="210"/>
    </location>
    <ligand>
        <name>ATP</name>
        <dbReference type="ChEBI" id="CHEBI:30616"/>
    </ligand>
</feature>
<dbReference type="NCBIfam" id="TIGR01241">
    <property type="entry name" value="FtsH_fam"/>
    <property type="match status" value="1"/>
</dbReference>
<proteinExistence type="inferred from homology"/>
<dbReference type="GO" id="GO:0030163">
    <property type="term" value="P:protein catabolic process"/>
    <property type="evidence" value="ECO:0007669"/>
    <property type="project" value="UniProtKB-UniRule"/>
</dbReference>
<feature type="binding site" evidence="15">
    <location>
        <position position="501"/>
    </location>
    <ligand>
        <name>Zn(2+)</name>
        <dbReference type="ChEBI" id="CHEBI:29105"/>
        <note>catalytic</note>
    </ligand>
</feature>
<dbReference type="InterPro" id="IPR000642">
    <property type="entry name" value="Peptidase_M41"/>
</dbReference>
<feature type="compositionally biased region" description="Pro residues" evidence="17">
    <location>
        <begin position="734"/>
        <end position="745"/>
    </location>
</feature>
<dbReference type="InterPro" id="IPR003959">
    <property type="entry name" value="ATPase_AAA_core"/>
</dbReference>
<dbReference type="InterPro" id="IPR003593">
    <property type="entry name" value="AAA+_ATPase"/>
</dbReference>
<sequence length="769" mass="83545">MNRKNVIRTLSVIAVVLLLGWSFYYFSDDTRGYKPIDTSVAVAQINGDNVKSAQIDDREQQLRLELKSGNGDTENSDKILTKYPTGYGVTLFEALQDKNVKTNTVVNQGSMLGSLLIYLLPLLLLVGLFVMFSRMQTGGRMGFGFGKSKAKMLNKDMPSTTFADVAGVDEAVEELYEIKDFLQNPSRYQALGAKIPKGVLLFGPPGTGKTLLARAVAGEAGVPFFTISGSDFVEMFVGVGASRVRDLFEQAKQNSPCIIFVDEIDAVGRQRGAGLGGGHDEREQTLNQLLVEMDGFGDRQGVILIAATNRPDILDPALLRPGRFDRQIPVSNPDLAGRRAVLKVHSAGKPIAPDADLDGLAKRTVGMSGADLANVINEAALLTARENGTVITGPALEEAVDRVVGGPRRKSRIISEQEKKITAYHEGGHTLAAWAMPDIDPIYKVTILARGRTGGHAMAVPEDDKGLMTRSEMIARLVFAMGGRAAEELVFREPTTGAVSDIEQATKIARAMVTEYGMSSKLGAVRYGTEHGDPFLGRTMGTQADYSHEVAQIIDDEIRKLIEAAHTEAWEILTEYRDVLDTLAGELLEKETLHRRELEEIFGDVKKRPRLTMFDDFGGRVPSDKPPIKTPGELAIERGEEWPKPVPEPAFKAAIAAATKAAEATKVAEGGPNGANGSGNGSAGPTQPDYGAPAGWHAPGWPPPPQQQQQQPPVQQPHGYWYPPPHQGWQQQQPYPPYQPYPQQGPPQQQGAPPQPHEDKGQDNSRRNG</sequence>
<keyword evidence="19" id="KW-0132">Cell division</keyword>
<dbReference type="GO" id="GO:0005886">
    <property type="term" value="C:plasma membrane"/>
    <property type="evidence" value="ECO:0007669"/>
    <property type="project" value="UniProtKB-SubCell"/>
</dbReference>
<feature type="domain" description="AAA+ ATPase" evidence="18">
    <location>
        <begin position="195"/>
        <end position="334"/>
    </location>
</feature>
<gene>
    <name evidence="15" type="primary">ftsH</name>
    <name evidence="19" type="ORF">AU192_22510</name>
</gene>
<evidence type="ECO:0000256" key="11">
    <source>
        <dbReference type="ARBA" id="ARBA00022989"/>
    </source>
</evidence>
<dbReference type="Gene3D" id="1.10.8.60">
    <property type="match status" value="1"/>
</dbReference>
<feature type="region of interest" description="Disordered" evidence="17">
    <location>
        <begin position="664"/>
        <end position="769"/>
    </location>
</feature>
<evidence type="ECO:0000256" key="7">
    <source>
        <dbReference type="ARBA" id="ARBA00022741"/>
    </source>
</evidence>
<dbReference type="GO" id="GO:0006508">
    <property type="term" value="P:proteolysis"/>
    <property type="evidence" value="ECO:0007669"/>
    <property type="project" value="UniProtKB-KW"/>
</dbReference>
<evidence type="ECO:0000256" key="17">
    <source>
        <dbReference type="SAM" id="MobiDB-lite"/>
    </source>
</evidence>
<dbReference type="EMBL" id="LQIR01000045">
    <property type="protein sequence ID" value="KUI10791.1"/>
    <property type="molecule type" value="Genomic_DNA"/>
</dbReference>
<accession>A0A101A1H3</accession>
<comment type="caution">
    <text evidence="19">The sequence shown here is derived from an EMBL/GenBank/DDBJ whole genome shotgun (WGS) entry which is preliminary data.</text>
</comment>
<evidence type="ECO:0000256" key="6">
    <source>
        <dbReference type="ARBA" id="ARBA00022723"/>
    </source>
</evidence>
<dbReference type="Proteomes" id="UP000053707">
    <property type="component" value="Unassembled WGS sequence"/>
</dbReference>
<dbReference type="CDD" id="cd19501">
    <property type="entry name" value="RecA-like_FtsH"/>
    <property type="match status" value="1"/>
</dbReference>
<dbReference type="AlphaFoldDB" id="A0A101A1H3"/>
<dbReference type="RefSeq" id="WP_064399294.1">
    <property type="nucleotide sequence ID" value="NZ_LQIR01000045.1"/>
</dbReference>
<dbReference type="Pfam" id="PF00004">
    <property type="entry name" value="AAA"/>
    <property type="match status" value="1"/>
</dbReference>
<dbReference type="GO" id="GO:0051301">
    <property type="term" value="P:cell division"/>
    <property type="evidence" value="ECO:0007669"/>
    <property type="project" value="UniProtKB-KW"/>
</dbReference>
<evidence type="ECO:0000256" key="5">
    <source>
        <dbReference type="ARBA" id="ARBA00022692"/>
    </source>
</evidence>
<evidence type="ECO:0000259" key="18">
    <source>
        <dbReference type="SMART" id="SM00382"/>
    </source>
</evidence>
<dbReference type="PANTHER" id="PTHR23076:SF97">
    <property type="entry name" value="ATP-DEPENDENT ZINC METALLOPROTEASE YME1L1"/>
    <property type="match status" value="1"/>
</dbReference>
<evidence type="ECO:0000256" key="8">
    <source>
        <dbReference type="ARBA" id="ARBA00022801"/>
    </source>
</evidence>
<feature type="compositionally biased region" description="Basic and acidic residues" evidence="17">
    <location>
        <begin position="756"/>
        <end position="769"/>
    </location>
</feature>
<feature type="binding site" evidence="15">
    <location>
        <position position="425"/>
    </location>
    <ligand>
        <name>Zn(2+)</name>
        <dbReference type="ChEBI" id="CHEBI:29105"/>
        <note>catalytic</note>
    </ligand>
</feature>
<evidence type="ECO:0000313" key="20">
    <source>
        <dbReference type="Proteomes" id="UP000053707"/>
    </source>
</evidence>
<dbReference type="FunFam" id="3.40.50.300:FF:000001">
    <property type="entry name" value="ATP-dependent zinc metalloprotease FtsH"/>
    <property type="match status" value="1"/>
</dbReference>
<dbReference type="Gene3D" id="1.20.58.760">
    <property type="entry name" value="Peptidase M41"/>
    <property type="match status" value="1"/>
</dbReference>
<dbReference type="InterPro" id="IPR005936">
    <property type="entry name" value="FtsH"/>
</dbReference>
<dbReference type="InterPro" id="IPR041569">
    <property type="entry name" value="AAA_lid_3"/>
</dbReference>
<feature type="binding site" evidence="15">
    <location>
        <position position="429"/>
    </location>
    <ligand>
        <name>Zn(2+)</name>
        <dbReference type="ChEBI" id="CHEBI:29105"/>
        <note>catalytic</note>
    </ligand>
</feature>
<evidence type="ECO:0000313" key="19">
    <source>
        <dbReference type="EMBL" id="KUI10791.1"/>
    </source>
</evidence>
<keyword evidence="20" id="KW-1185">Reference proteome</keyword>
<dbReference type="GO" id="GO:0004222">
    <property type="term" value="F:metalloendopeptidase activity"/>
    <property type="evidence" value="ECO:0007669"/>
    <property type="project" value="InterPro"/>
</dbReference>
<keyword evidence="8 15" id="KW-0378">Hydrolase</keyword>
<dbReference type="PROSITE" id="PS00674">
    <property type="entry name" value="AAA"/>
    <property type="match status" value="1"/>
</dbReference>
<evidence type="ECO:0000256" key="12">
    <source>
        <dbReference type="ARBA" id="ARBA00023049"/>
    </source>
</evidence>
<keyword evidence="4 15" id="KW-0645">Protease</keyword>
<feature type="compositionally biased region" description="Low complexity" evidence="17">
    <location>
        <begin position="707"/>
        <end position="733"/>
    </location>
</feature>
<dbReference type="Pfam" id="PF06480">
    <property type="entry name" value="FtsH_ext"/>
    <property type="match status" value="1"/>
</dbReference>
<name>A0A101A1H3_9MYCO</name>
<keyword evidence="3 15" id="KW-1003">Cell membrane</keyword>
<comment type="similarity">
    <text evidence="2 15">In the C-terminal section; belongs to the peptidase M41 family.</text>
</comment>